<name>A0A7Y3W5L9_9PROT</name>
<accession>A0A7Y3W5L9</accession>
<dbReference type="Pfam" id="PF13579">
    <property type="entry name" value="Glyco_trans_4_4"/>
    <property type="match status" value="1"/>
</dbReference>
<protein>
    <submittedName>
        <fullName evidence="6">Glycosyltransferase</fullName>
    </submittedName>
</protein>
<keyword evidence="2" id="KW-0328">Glycosyltransferase</keyword>
<comment type="caution">
    <text evidence="6">The sequence shown here is derived from an EMBL/GenBank/DDBJ whole genome shotgun (WGS) entry which is preliminary data.</text>
</comment>
<evidence type="ECO:0000259" key="4">
    <source>
        <dbReference type="Pfam" id="PF00534"/>
    </source>
</evidence>
<dbReference type="PANTHER" id="PTHR12526">
    <property type="entry name" value="GLYCOSYLTRANSFERASE"/>
    <property type="match status" value="1"/>
</dbReference>
<evidence type="ECO:0000256" key="3">
    <source>
        <dbReference type="ARBA" id="ARBA00022679"/>
    </source>
</evidence>
<dbReference type="GO" id="GO:0016757">
    <property type="term" value="F:glycosyltransferase activity"/>
    <property type="evidence" value="ECO:0007669"/>
    <property type="project" value="UniProtKB-KW"/>
</dbReference>
<feature type="domain" description="Glycosyl transferase family 1" evidence="4">
    <location>
        <begin position="222"/>
        <end position="380"/>
    </location>
</feature>
<keyword evidence="7" id="KW-1185">Reference proteome</keyword>
<dbReference type="PANTHER" id="PTHR12526:SF640">
    <property type="entry name" value="COLANIC ACID BIOSYNTHESIS GLYCOSYLTRANSFERASE WCAL-RELATED"/>
    <property type="match status" value="1"/>
</dbReference>
<feature type="domain" description="Glycosyltransferase subfamily 4-like N-terminal" evidence="5">
    <location>
        <begin position="15"/>
        <end position="199"/>
    </location>
</feature>
<keyword evidence="3 6" id="KW-0808">Transferase</keyword>
<dbReference type="Gene3D" id="3.40.50.2000">
    <property type="entry name" value="Glycogen Phosphorylase B"/>
    <property type="match status" value="2"/>
</dbReference>
<evidence type="ECO:0000256" key="2">
    <source>
        <dbReference type="ARBA" id="ARBA00022676"/>
    </source>
</evidence>
<dbReference type="Proteomes" id="UP000536835">
    <property type="component" value="Unassembled WGS sequence"/>
</dbReference>
<reference evidence="6 7" key="1">
    <citation type="submission" date="2020-05" db="EMBL/GenBank/DDBJ databases">
        <title>Parvularcula mediterraneae sp. nov., isolated from polypropylene straw from shallow seawater of the seashore of Laganas in Zakynthos island, Greece.</title>
        <authorList>
            <person name="Szabo I."/>
            <person name="Al-Omari J."/>
            <person name="Rado J."/>
            <person name="Szerdahelyi G.S."/>
        </authorList>
    </citation>
    <scope>NUCLEOTIDE SEQUENCE [LARGE SCALE GENOMIC DNA]</scope>
    <source>
        <strain evidence="6 7">ZS-1/3</strain>
    </source>
</reference>
<dbReference type="RefSeq" id="WP_173199299.1">
    <property type="nucleotide sequence ID" value="NZ_JABFCX010000003.1"/>
</dbReference>
<evidence type="ECO:0000313" key="7">
    <source>
        <dbReference type="Proteomes" id="UP000536835"/>
    </source>
</evidence>
<dbReference type="AlphaFoldDB" id="A0A7Y3W5L9"/>
<dbReference type="EMBL" id="JABFCX010000003">
    <property type="protein sequence ID" value="NNU16643.1"/>
    <property type="molecule type" value="Genomic_DNA"/>
</dbReference>
<evidence type="ECO:0000259" key="5">
    <source>
        <dbReference type="Pfam" id="PF13579"/>
    </source>
</evidence>
<proteinExistence type="inferred from homology"/>
<gene>
    <name evidence="6" type="ORF">HK107_09950</name>
</gene>
<dbReference type="InterPro" id="IPR001296">
    <property type="entry name" value="Glyco_trans_1"/>
</dbReference>
<comment type="similarity">
    <text evidence="1">Belongs to the glycosyltransferase group 1 family. Glycosyltransferase 4 subfamily.</text>
</comment>
<dbReference type="Pfam" id="PF00534">
    <property type="entry name" value="Glycos_transf_1"/>
    <property type="match status" value="1"/>
</dbReference>
<evidence type="ECO:0000256" key="1">
    <source>
        <dbReference type="ARBA" id="ARBA00009481"/>
    </source>
</evidence>
<dbReference type="InterPro" id="IPR028098">
    <property type="entry name" value="Glyco_trans_4-like_N"/>
</dbReference>
<organism evidence="6 7">
    <name type="scientific">Parvularcula mediterranea</name>
    <dbReference type="NCBI Taxonomy" id="2732508"/>
    <lineage>
        <taxon>Bacteria</taxon>
        <taxon>Pseudomonadati</taxon>
        <taxon>Pseudomonadota</taxon>
        <taxon>Alphaproteobacteria</taxon>
        <taxon>Parvularculales</taxon>
        <taxon>Parvularculaceae</taxon>
        <taxon>Parvularcula</taxon>
    </lineage>
</organism>
<sequence length="415" mass="44875">MRIAFFVGAFPMTSETFVVNAAKKILDAGHDLDIYAVDPTSRQTSDVQETVARYGMIERTRSPDVPHSDLLKLPAVLSAFAKTLGREGAGALRLLTTRSLDGLRTAARAVFDASALKKGAEYDVIHVHFGQLAGRVLHLRRTGLLKGKVLVHFRGSDISSHVQAQGDDVYANVFEEADGFVSNCAFFRNKAVRLGAPAEMTGILVSGLDTSNFPYSPRTIPKEGPVKLISVGRLVEKKGFGDVIEALPEVLKHHDVHYTLIGDGILRAPFEKRIAELGIGDHITFLGAQSLDTVARELKASHIFLGPSVTAPDGNQDAPINTLKEAMASGTPVIGTTHGGIPELVEDGVSGYLVPEYDPPAIAEALTRLISESDRWPEMGRRGADKVLEDYDLEKTGETMLGFYRKLMTPGATFA</sequence>
<dbReference type="SUPFAM" id="SSF53756">
    <property type="entry name" value="UDP-Glycosyltransferase/glycogen phosphorylase"/>
    <property type="match status" value="1"/>
</dbReference>
<evidence type="ECO:0000313" key="6">
    <source>
        <dbReference type="EMBL" id="NNU16643.1"/>
    </source>
</evidence>